<comment type="caution">
    <text evidence="2">The sequence shown here is derived from an EMBL/GenBank/DDBJ whole genome shotgun (WGS) entry which is preliminary data.</text>
</comment>
<dbReference type="KEGG" id="tatv:25782729"/>
<name>G9NTE6_HYPAI</name>
<feature type="region of interest" description="Disordered" evidence="1">
    <location>
        <begin position="1"/>
        <end position="145"/>
    </location>
</feature>
<dbReference type="Proteomes" id="UP000005426">
    <property type="component" value="Unassembled WGS sequence"/>
</dbReference>
<dbReference type="GeneID" id="25782729"/>
<gene>
    <name evidence="2" type="ORF">TRIATDRAFT_308002</name>
</gene>
<sequence length="145" mass="15537">MEYQNEGNRHQGTAGTDLYILPGTSDPSRLNPGTRKPPTSAASDHDLRNVQEATGGANPQTGKARLCQDEARKRAHHRQGSGPSPSLTHPTCHARSPKNASSPICRRAYQLDTPPTSFCGSVKASGPQEGPPSTYENYIPTPTHP</sequence>
<evidence type="ECO:0000313" key="3">
    <source>
        <dbReference type="Proteomes" id="UP000005426"/>
    </source>
</evidence>
<dbReference type="HOGENOM" id="CLU_1787114_0_0_1"/>
<organism evidence="2 3">
    <name type="scientific">Hypocrea atroviridis (strain ATCC 20476 / IMI 206040)</name>
    <name type="common">Trichoderma atroviride</name>
    <dbReference type="NCBI Taxonomy" id="452589"/>
    <lineage>
        <taxon>Eukaryota</taxon>
        <taxon>Fungi</taxon>
        <taxon>Dikarya</taxon>
        <taxon>Ascomycota</taxon>
        <taxon>Pezizomycotina</taxon>
        <taxon>Sordariomycetes</taxon>
        <taxon>Hypocreomycetidae</taxon>
        <taxon>Hypocreales</taxon>
        <taxon>Hypocreaceae</taxon>
        <taxon>Trichoderma</taxon>
    </lineage>
</organism>
<evidence type="ECO:0000313" key="2">
    <source>
        <dbReference type="EMBL" id="EHK45988.1"/>
    </source>
</evidence>
<evidence type="ECO:0000256" key="1">
    <source>
        <dbReference type="SAM" id="MobiDB-lite"/>
    </source>
</evidence>
<dbReference type="RefSeq" id="XP_013944194.1">
    <property type="nucleotide sequence ID" value="XM_014088719.1"/>
</dbReference>
<protein>
    <submittedName>
        <fullName evidence="2">Uncharacterized protein</fullName>
    </submittedName>
</protein>
<proteinExistence type="predicted"/>
<dbReference type="EMBL" id="ABDG02000023">
    <property type="protein sequence ID" value="EHK45988.1"/>
    <property type="molecule type" value="Genomic_DNA"/>
</dbReference>
<keyword evidence="3" id="KW-1185">Reference proteome</keyword>
<dbReference type="AlphaFoldDB" id="G9NTE6"/>
<accession>G9NTE6</accession>
<reference evidence="2 3" key="1">
    <citation type="journal article" date="2011" name="Genome Biol.">
        <title>Comparative genome sequence analysis underscores mycoparasitism as the ancestral life style of Trichoderma.</title>
        <authorList>
            <person name="Kubicek C.P."/>
            <person name="Herrera-Estrella A."/>
            <person name="Seidl-Seiboth V."/>
            <person name="Martinez D.A."/>
            <person name="Druzhinina I.S."/>
            <person name="Thon M."/>
            <person name="Zeilinger S."/>
            <person name="Casas-Flores S."/>
            <person name="Horwitz B.A."/>
            <person name="Mukherjee P.K."/>
            <person name="Mukherjee M."/>
            <person name="Kredics L."/>
            <person name="Alcaraz L.D."/>
            <person name="Aerts A."/>
            <person name="Antal Z."/>
            <person name="Atanasova L."/>
            <person name="Cervantes-Badillo M.G."/>
            <person name="Challacombe J."/>
            <person name="Chertkov O."/>
            <person name="McCluskey K."/>
            <person name="Coulpier F."/>
            <person name="Deshpande N."/>
            <person name="von Doehren H."/>
            <person name="Ebbole D.J."/>
            <person name="Esquivel-Naranjo E.U."/>
            <person name="Fekete E."/>
            <person name="Flipphi M."/>
            <person name="Glaser F."/>
            <person name="Gomez-Rodriguez E.Y."/>
            <person name="Gruber S."/>
            <person name="Han C."/>
            <person name="Henrissat B."/>
            <person name="Hermosa R."/>
            <person name="Hernandez-Onate M."/>
            <person name="Karaffa L."/>
            <person name="Kosti I."/>
            <person name="Le Crom S."/>
            <person name="Lindquist E."/>
            <person name="Lucas S."/>
            <person name="Luebeck M."/>
            <person name="Luebeck P.S."/>
            <person name="Margeot A."/>
            <person name="Metz B."/>
            <person name="Misra M."/>
            <person name="Nevalainen H."/>
            <person name="Omann M."/>
            <person name="Packer N."/>
            <person name="Perrone G."/>
            <person name="Uresti-Rivera E.E."/>
            <person name="Salamov A."/>
            <person name="Schmoll M."/>
            <person name="Seiboth B."/>
            <person name="Shapiro H."/>
            <person name="Sukno S."/>
            <person name="Tamayo-Ramos J.A."/>
            <person name="Tisch D."/>
            <person name="Wiest A."/>
            <person name="Wilkinson H.H."/>
            <person name="Zhang M."/>
            <person name="Coutinho P.M."/>
            <person name="Kenerley C.M."/>
            <person name="Monte E."/>
            <person name="Baker S.E."/>
            <person name="Grigoriev I.V."/>
        </authorList>
    </citation>
    <scope>NUCLEOTIDE SEQUENCE [LARGE SCALE GENOMIC DNA]</scope>
    <source>
        <strain evidence="3">ATCC 20476 / IMI 206040</strain>
    </source>
</reference>